<gene>
    <name evidence="3" type="ORF">KFK09_023731</name>
</gene>
<evidence type="ECO:0000256" key="1">
    <source>
        <dbReference type="ARBA" id="ARBA00023268"/>
    </source>
</evidence>
<proteinExistence type="predicted"/>
<dbReference type="Pfam" id="PF17919">
    <property type="entry name" value="RT_RNaseH_2"/>
    <property type="match status" value="1"/>
</dbReference>
<comment type="caution">
    <text evidence="3">The sequence shown here is derived from an EMBL/GenBank/DDBJ whole genome shotgun (WGS) entry which is preliminary data.</text>
</comment>
<dbReference type="EMBL" id="JAGYWB010000017">
    <property type="protein sequence ID" value="KAI0493612.1"/>
    <property type="molecule type" value="Genomic_DNA"/>
</dbReference>
<dbReference type="CDD" id="cd01647">
    <property type="entry name" value="RT_LTR"/>
    <property type="match status" value="1"/>
</dbReference>
<organism evidence="3 4">
    <name type="scientific">Dendrobium nobile</name>
    <name type="common">Orchid</name>
    <dbReference type="NCBI Taxonomy" id="94219"/>
    <lineage>
        <taxon>Eukaryota</taxon>
        <taxon>Viridiplantae</taxon>
        <taxon>Streptophyta</taxon>
        <taxon>Embryophyta</taxon>
        <taxon>Tracheophyta</taxon>
        <taxon>Spermatophyta</taxon>
        <taxon>Magnoliopsida</taxon>
        <taxon>Liliopsida</taxon>
        <taxon>Asparagales</taxon>
        <taxon>Orchidaceae</taxon>
        <taxon>Epidendroideae</taxon>
        <taxon>Malaxideae</taxon>
        <taxon>Dendrobiinae</taxon>
        <taxon>Dendrobium</taxon>
    </lineage>
</organism>
<dbReference type="SMR" id="A0A8T3ACV1"/>
<dbReference type="FunFam" id="3.30.70.270:FF:000020">
    <property type="entry name" value="Transposon Tf2-6 polyprotein-like Protein"/>
    <property type="match status" value="1"/>
</dbReference>
<dbReference type="InterPro" id="IPR000477">
    <property type="entry name" value="RT_dom"/>
</dbReference>
<dbReference type="InterPro" id="IPR041577">
    <property type="entry name" value="RT_RNaseH_2"/>
</dbReference>
<evidence type="ECO:0000313" key="3">
    <source>
        <dbReference type="EMBL" id="KAI0493612.1"/>
    </source>
</evidence>
<keyword evidence="4" id="KW-1185">Reference proteome</keyword>
<dbReference type="SUPFAM" id="SSF56672">
    <property type="entry name" value="DNA/RNA polymerases"/>
    <property type="match status" value="1"/>
</dbReference>
<name>A0A8T3ACV1_DENNO</name>
<keyword evidence="1" id="KW-0511">Multifunctional enzyme</keyword>
<accession>A0A8T3ACV1</accession>
<protein>
    <recommendedName>
        <fullName evidence="2">Reverse transcriptase domain-containing protein</fullName>
    </recommendedName>
</protein>
<dbReference type="Gene3D" id="3.30.70.270">
    <property type="match status" value="2"/>
</dbReference>
<reference evidence="3" key="1">
    <citation type="journal article" date="2022" name="Front. Genet.">
        <title>Chromosome-Scale Assembly of the Dendrobium nobile Genome Provides Insights Into the Molecular Mechanism of the Biosynthesis of the Medicinal Active Ingredient of Dendrobium.</title>
        <authorList>
            <person name="Xu Q."/>
            <person name="Niu S.-C."/>
            <person name="Li K.-L."/>
            <person name="Zheng P.-J."/>
            <person name="Zhang X.-J."/>
            <person name="Jia Y."/>
            <person name="Liu Y."/>
            <person name="Niu Y.-X."/>
            <person name="Yu L.-H."/>
            <person name="Chen D.-F."/>
            <person name="Zhang G.-Q."/>
        </authorList>
    </citation>
    <scope>NUCLEOTIDE SEQUENCE</scope>
    <source>
        <tissue evidence="3">Leaf</tissue>
    </source>
</reference>
<dbReference type="AlphaFoldDB" id="A0A8T3ACV1"/>
<feature type="domain" description="Reverse transcriptase" evidence="2">
    <location>
        <begin position="89"/>
        <end position="268"/>
    </location>
</feature>
<dbReference type="InterPro" id="IPR043128">
    <property type="entry name" value="Rev_trsase/Diguanyl_cyclase"/>
</dbReference>
<dbReference type="OrthoDB" id="679712at2759"/>
<dbReference type="Gene3D" id="3.10.10.10">
    <property type="entry name" value="HIV Type 1 Reverse Transcriptase, subunit A, domain 1"/>
    <property type="match status" value="1"/>
</dbReference>
<dbReference type="PROSITE" id="PS50878">
    <property type="entry name" value="RT_POL"/>
    <property type="match status" value="1"/>
</dbReference>
<dbReference type="InterPro" id="IPR050951">
    <property type="entry name" value="Retrovirus_Pol_polyprotein"/>
</dbReference>
<dbReference type="Pfam" id="PF00078">
    <property type="entry name" value="RVT_1"/>
    <property type="match status" value="1"/>
</dbReference>
<evidence type="ECO:0000259" key="2">
    <source>
        <dbReference type="PROSITE" id="PS50878"/>
    </source>
</evidence>
<dbReference type="PANTHER" id="PTHR37984">
    <property type="entry name" value="PROTEIN CBG26694"/>
    <property type="match status" value="1"/>
</dbReference>
<dbReference type="GO" id="GO:0003824">
    <property type="term" value="F:catalytic activity"/>
    <property type="evidence" value="ECO:0007669"/>
    <property type="project" value="UniProtKB-KW"/>
</dbReference>
<evidence type="ECO:0000313" key="4">
    <source>
        <dbReference type="Proteomes" id="UP000829196"/>
    </source>
</evidence>
<dbReference type="PANTHER" id="PTHR37984:SF5">
    <property type="entry name" value="PROTEIN NYNRIN-LIKE"/>
    <property type="match status" value="1"/>
</dbReference>
<dbReference type="Proteomes" id="UP000829196">
    <property type="component" value="Unassembled WGS sequence"/>
</dbReference>
<dbReference type="InterPro" id="IPR043502">
    <property type="entry name" value="DNA/RNA_pol_sf"/>
</dbReference>
<sequence>MKGEDYPALALMAVDSVTNNSQPIQPEVRKLIDMFADIMAADLPPSLPPLRNLQYQIEFIPGAVLHNLPHYRMSPREHSILQEIVQDLLQKQFIQPSLSPCAVPALIILKKDGQWRMCIDSRAINRITVKYRFPIPRINDLLDRLHGSELFSKLDLRCGYHHIRIRPGDEWKTAFKTIEGLFEWKVMPFGLCNAPSTFMRLMHEVCKPYLDKFCIVYFDDILVFNTSLTDHLAHLKLILETLLDNQLFLNLAKCQFAMKQVHFLGFVLTPNGIQTAPQKITAIMEWPIPKSLSEVHSFHGLANYYHHFIRGFSNIMSPITNCLKSASFGWTAAQQRSIERIKIALISAPVLAFLDFEKAFQVDTDASTIGIGAVLSQEGKPVEYFSEKLSAARQRWSAYEQELYAVVRVLKQWEHYLLHKDFVHCSDNQAQYINSQKNMGCVRGRSSSVGLFCASRLPVQRECSLYSRLFVASTDHSGAPWWLLICSFGAG</sequence>